<protein>
    <submittedName>
        <fullName evidence="1">Uncharacterized protein</fullName>
    </submittedName>
</protein>
<keyword evidence="2" id="KW-1185">Reference proteome</keyword>
<dbReference type="GeneID" id="69007355"/>
<proteinExistence type="predicted"/>
<evidence type="ECO:0000313" key="1">
    <source>
        <dbReference type="EMBL" id="KAF3802815.1"/>
    </source>
</evidence>
<evidence type="ECO:0000313" key="2">
    <source>
        <dbReference type="Proteomes" id="UP000613401"/>
    </source>
</evidence>
<dbReference type="AlphaFoldDB" id="A0A8H4CF02"/>
<sequence length="120" mass="12963">MDAIIKIGVLVDLPDVPSLLISVLGSVADTVKWVRKLIAGRDRYRVRMPPPFRRSAGKDASASRNKIYDQAVLVAEATCQLDLLPCNNPGGTPAPHTIFSRIVGETESVVGMQDKCCETA</sequence>
<dbReference type="EMBL" id="WVTB01000059">
    <property type="protein sequence ID" value="KAF3802815.1"/>
    <property type="molecule type" value="Genomic_DNA"/>
</dbReference>
<dbReference type="RefSeq" id="XP_045261974.1">
    <property type="nucleotide sequence ID" value="XM_045400323.1"/>
</dbReference>
<accession>A0A8H4CF02</accession>
<organism evidence="1 2">
    <name type="scientific">Colletotrichum gloeosporioides</name>
    <name type="common">Anthracnose fungus</name>
    <name type="synonym">Glomerella cingulata</name>
    <dbReference type="NCBI Taxonomy" id="474922"/>
    <lineage>
        <taxon>Eukaryota</taxon>
        <taxon>Fungi</taxon>
        <taxon>Dikarya</taxon>
        <taxon>Ascomycota</taxon>
        <taxon>Pezizomycotina</taxon>
        <taxon>Sordariomycetes</taxon>
        <taxon>Hypocreomycetidae</taxon>
        <taxon>Glomerellales</taxon>
        <taxon>Glomerellaceae</taxon>
        <taxon>Colletotrichum</taxon>
        <taxon>Colletotrichum gloeosporioides species complex</taxon>
    </lineage>
</organism>
<gene>
    <name evidence="1" type="ORF">GCG54_00000182</name>
</gene>
<reference evidence="1" key="2">
    <citation type="submission" date="2020-03" db="EMBL/GenBank/DDBJ databases">
        <authorList>
            <person name="Fu F.-F."/>
            <person name="Chen J."/>
        </authorList>
    </citation>
    <scope>NUCLEOTIDE SEQUENCE</scope>
    <source>
        <strain evidence="1">Lc1</strain>
    </source>
</reference>
<comment type="caution">
    <text evidence="1">The sequence shown here is derived from an EMBL/GenBank/DDBJ whole genome shotgun (WGS) entry which is preliminary data.</text>
</comment>
<name>A0A8H4CF02_COLGL</name>
<reference evidence="1" key="1">
    <citation type="journal article" date="2020" name="Phytopathology">
        <title>Genome sequence and comparative analysis of Colletotrichum gloeosporioides isolated from Liriodendron leaves.</title>
        <authorList>
            <person name="Fu F.F."/>
            <person name="Hao Z."/>
            <person name="Wang P."/>
            <person name="Lu Y."/>
            <person name="Xue L.J."/>
            <person name="Wei G."/>
            <person name="Tian Y."/>
            <person name="Baishi H."/>
            <person name="Xu H."/>
            <person name="Shi J."/>
            <person name="Cheng T."/>
            <person name="Wang G."/>
            <person name="Yi Y."/>
            <person name="Chen J."/>
        </authorList>
    </citation>
    <scope>NUCLEOTIDE SEQUENCE</scope>
    <source>
        <strain evidence="1">Lc1</strain>
    </source>
</reference>
<dbReference type="Proteomes" id="UP000613401">
    <property type="component" value="Unassembled WGS sequence"/>
</dbReference>